<dbReference type="EMBL" id="JAOCBV010000001">
    <property type="protein sequence ID" value="MDH0756823.1"/>
    <property type="molecule type" value="Genomic_DNA"/>
</dbReference>
<comment type="similarity">
    <text evidence="1">Belongs to the transglycosylase Slt family.</text>
</comment>
<dbReference type="Pfam" id="PF01464">
    <property type="entry name" value="SLT"/>
    <property type="match status" value="1"/>
</dbReference>
<dbReference type="RefSeq" id="WP_009682607.1">
    <property type="nucleotide sequence ID" value="NZ_JACGCY010000015.1"/>
</dbReference>
<reference evidence="4 5" key="1">
    <citation type="submission" date="2022-09" db="EMBL/GenBank/DDBJ databases">
        <title>Intensive care unit water sources are persistently colonized with multi-drug resistant bacteria and are the site of extensive horizontal gene transfer of antibiotic resistance genes.</title>
        <authorList>
            <person name="Diorio-Toth L."/>
        </authorList>
    </citation>
    <scope>NUCLEOTIDE SEQUENCE [LARGE SCALE GENOMIC DNA]</scope>
    <source>
        <strain evidence="4 5">GD03901</strain>
    </source>
</reference>
<name>A0ABD4YCI6_9PSED</name>
<dbReference type="PANTHER" id="PTHR37423:SF2">
    <property type="entry name" value="MEMBRANE-BOUND LYTIC MUREIN TRANSGLYCOSYLASE C"/>
    <property type="match status" value="1"/>
</dbReference>
<accession>A0ABD4YCI6</accession>
<dbReference type="Proteomes" id="UP001160152">
    <property type="component" value="Unassembled WGS sequence"/>
</dbReference>
<feature type="compositionally biased region" description="Polar residues" evidence="2">
    <location>
        <begin position="124"/>
        <end position="136"/>
    </location>
</feature>
<evidence type="ECO:0000313" key="4">
    <source>
        <dbReference type="EMBL" id="MDH0756823.1"/>
    </source>
</evidence>
<gene>
    <name evidence="4" type="ORF">N5C70_08840</name>
</gene>
<dbReference type="InterPro" id="IPR023346">
    <property type="entry name" value="Lysozyme-like_dom_sf"/>
</dbReference>
<dbReference type="SUPFAM" id="SSF53955">
    <property type="entry name" value="Lysozyme-like"/>
    <property type="match status" value="1"/>
</dbReference>
<proteinExistence type="inferred from homology"/>
<feature type="domain" description="Transglycosylase SLT" evidence="3">
    <location>
        <begin position="15"/>
        <end position="107"/>
    </location>
</feature>
<dbReference type="PANTHER" id="PTHR37423">
    <property type="entry name" value="SOLUBLE LYTIC MUREIN TRANSGLYCOSYLASE-RELATED"/>
    <property type="match status" value="1"/>
</dbReference>
<dbReference type="InterPro" id="IPR008258">
    <property type="entry name" value="Transglycosylase_SLT_dom_1"/>
</dbReference>
<evidence type="ECO:0000256" key="2">
    <source>
        <dbReference type="SAM" id="MobiDB-lite"/>
    </source>
</evidence>
<feature type="region of interest" description="Disordered" evidence="2">
    <location>
        <begin position="428"/>
        <end position="503"/>
    </location>
</feature>
<sequence length="1574" mass="172354">MTQISLEDARKITDSTEQQYGLPQGTLFKMSGEESSFNLDAESGKGAEGPFQLMPATQKAYGVTDPHDYTQAADAAGRYMRDSLAKYNGNMDMALADYNGGPRAAKALAAGTPWPETRDYLSKFNGTTPAAGQTPSGKPDPLSSAFTSGDTIGPDQSASASDLVQMQAQQQAENGGFINNVENLPLSLALGFASDNSVVNWWRDRGTQSTDWNFSWDNDKAGKYLEGIPEKNWDYILQATSDSDADFRRSRMQQSMQDEQKLSEMGVVGMGGRLVGGLVDLPTLIGFVPGMGGEGLLTAGSRIANAVRMGVVGAGTNVGYDALMNRYNPLRTDDDLYISAAMGLGLGAIGGGLAHVEGPLAEENSRLAQWGRQESGKAQIKELTDAGFLRPGEGALSQPEFLRRFGQDAKTENTPGNAIIWRAEDGGSARIHSPGEEPKTVDLPPEEPRAPEEPAAGPNEPPPETPRDEPEAPATPGRKQPWSEEWDTPRYETSGGRDDNLVLPSGINRVSQLADYVRAYSKNPDMVKVLNRVLKAVDLRKMNFKVIEKGQKFGNPAMDAAIKTAKGAVLTPHHSTGDGIQMFLRGHSYMSPTGRLSDLSGLNEETFVHELVHAATVYKIHAVNDPHLGISDPRIGRAAEDLDSLHGSLTKAAKAEFGDSWKSALEGRLGINLQNPKELIAYGLTNPRLQQWMKSKAVPGQPDKRLWDRFVSSLRKLLGIGKNEHNALSKLLEVAGPLTGNGGVVRRTVAPSTQVHVDTEAAKAANIPEVFGWGLGLENKLGKAEAPSAVRSLASKLFGTSIGYKDHSVVGPNAWDDTTKWAEGWATQMKKASLPQFQKWFQANGFKWHQKAQAYDQFGSLVSDFIRGRDADFPDEVVRAGETIRKTLDHVADYINNPLKDEGRIKLGLTETEIRDPDTGATSVVGTLEKNPNYLPRKHDVNKWNSMVNTWGHEAVTGWWARAYQGARDGISDEAATRWAKWYVRTVEEAHANRTQDAMGSMMMGTDREALKHSLMLNGGYSEEEAVRVMDDMLPSKGTDAGRTAASLKNRNSVNELHTETWTGADGTKSAVSMNDFIHTNAFEVVEPYLRRMAGSVALAKHLDVYKGQDIEKAIMAATENKFGEGMRPGANVSGMRKDLKFAFDRIQGLPMEEFSTLNKSLEMWRNFNVIRLMGGAVWNQVSELSQITGSMGWKATLQAVPALRALRRDIATGRAPDDLLDHLENTIGGAGADYVARLSFSAKDDWVRHNGDTAFNRKLDAVDNGLRKVAKGVLDYTGMTPLMIQQKRIHAIALVNHWVNHANGAASKLLTDDRLAWMGMSRDQASSVLDDLKKYSTPRKGAFGPSHKLDFGAWVKNSPENYSRFMTAMHRESRRVIQENDLSSMIPLMGTTLGKAMFQFMAFTMHGWNKSMLFAANHRDWATLSTVLHGGFLASLTYMGRTMLDSMGMNEETRQKYLDQRMAPGQIVANSFGKISQASLLPNLYDTVSPYPLFSGMRTTSDLSSFVSNPTYQAINGLISMKKLVKNGLSDDSQTSATDIKNWARLLPLNNVAPVSTMLNMIANDYPTGAKQH</sequence>
<dbReference type="CDD" id="cd00254">
    <property type="entry name" value="LT-like"/>
    <property type="match status" value="1"/>
</dbReference>
<evidence type="ECO:0000259" key="3">
    <source>
        <dbReference type="Pfam" id="PF01464"/>
    </source>
</evidence>
<evidence type="ECO:0000256" key="1">
    <source>
        <dbReference type="ARBA" id="ARBA00007734"/>
    </source>
</evidence>
<comment type="caution">
    <text evidence="4">The sequence shown here is derived from an EMBL/GenBank/DDBJ whole genome shotgun (WGS) entry which is preliminary data.</text>
</comment>
<feature type="region of interest" description="Disordered" evidence="2">
    <location>
        <begin position="122"/>
        <end position="168"/>
    </location>
</feature>
<dbReference type="Gene3D" id="1.10.530.10">
    <property type="match status" value="1"/>
</dbReference>
<protein>
    <submittedName>
        <fullName evidence="4">Transglycosylase SLT domain-containing protein</fullName>
    </submittedName>
</protein>
<organism evidence="4 5">
    <name type="scientific">Pseudomonas juntendi</name>
    <dbReference type="NCBI Taxonomy" id="2666183"/>
    <lineage>
        <taxon>Bacteria</taxon>
        <taxon>Pseudomonadati</taxon>
        <taxon>Pseudomonadota</taxon>
        <taxon>Gammaproteobacteria</taxon>
        <taxon>Pseudomonadales</taxon>
        <taxon>Pseudomonadaceae</taxon>
        <taxon>Pseudomonas</taxon>
    </lineage>
</organism>
<feature type="compositionally biased region" description="Basic and acidic residues" evidence="2">
    <location>
        <begin position="487"/>
        <end position="500"/>
    </location>
</feature>
<feature type="compositionally biased region" description="Polar residues" evidence="2">
    <location>
        <begin position="144"/>
        <end position="168"/>
    </location>
</feature>
<evidence type="ECO:0000313" key="5">
    <source>
        <dbReference type="Proteomes" id="UP001160152"/>
    </source>
</evidence>
<feature type="compositionally biased region" description="Basic and acidic residues" evidence="2">
    <location>
        <begin position="428"/>
        <end position="452"/>
    </location>
</feature>